<evidence type="ECO:0000256" key="1">
    <source>
        <dbReference type="PROSITE-ProRule" id="PRU00339"/>
    </source>
</evidence>
<dbReference type="InterPro" id="IPR050491">
    <property type="entry name" value="AmpC-like"/>
</dbReference>
<dbReference type="SMART" id="SM00028">
    <property type="entry name" value="TPR"/>
    <property type="match status" value="2"/>
</dbReference>
<dbReference type="Gene3D" id="1.25.40.10">
    <property type="entry name" value="Tetratricopeptide repeat domain"/>
    <property type="match status" value="1"/>
</dbReference>
<dbReference type="PANTHER" id="PTHR46825:SF9">
    <property type="entry name" value="BETA-LACTAMASE-RELATED DOMAIN-CONTAINING PROTEIN"/>
    <property type="match status" value="1"/>
</dbReference>
<dbReference type="PANTHER" id="PTHR46825">
    <property type="entry name" value="D-ALANYL-D-ALANINE-CARBOXYPEPTIDASE/ENDOPEPTIDASE AMPH"/>
    <property type="match status" value="1"/>
</dbReference>
<dbReference type="Gene3D" id="3.40.710.10">
    <property type="entry name" value="DD-peptidase/beta-lactamase superfamily"/>
    <property type="match status" value="1"/>
</dbReference>
<feature type="repeat" description="TPR" evidence="1">
    <location>
        <begin position="498"/>
        <end position="531"/>
    </location>
</feature>
<dbReference type="InterPro" id="IPR012338">
    <property type="entry name" value="Beta-lactam/transpept-like"/>
</dbReference>
<dbReference type="GO" id="GO:0016787">
    <property type="term" value="F:hydrolase activity"/>
    <property type="evidence" value="ECO:0007669"/>
    <property type="project" value="UniProtKB-KW"/>
</dbReference>
<name>A0AAU7BPA1_9FLAO</name>
<proteinExistence type="predicted"/>
<dbReference type="Pfam" id="PF00144">
    <property type="entry name" value="Beta-lactamase"/>
    <property type="match status" value="1"/>
</dbReference>
<organism evidence="3">
    <name type="scientific">Pontimicrobium sp. SW4</name>
    <dbReference type="NCBI Taxonomy" id="3153519"/>
    <lineage>
        <taxon>Bacteria</taxon>
        <taxon>Pseudomonadati</taxon>
        <taxon>Bacteroidota</taxon>
        <taxon>Flavobacteriia</taxon>
        <taxon>Flavobacteriales</taxon>
        <taxon>Flavobacteriaceae</taxon>
        <taxon>Pontimicrobium</taxon>
    </lineage>
</organism>
<dbReference type="EMBL" id="CP157199">
    <property type="protein sequence ID" value="XBG59908.1"/>
    <property type="molecule type" value="Genomic_DNA"/>
</dbReference>
<dbReference type="InterPro" id="IPR011990">
    <property type="entry name" value="TPR-like_helical_dom_sf"/>
</dbReference>
<keyword evidence="1" id="KW-0802">TPR repeat</keyword>
<dbReference type="InterPro" id="IPR019734">
    <property type="entry name" value="TPR_rpt"/>
</dbReference>
<dbReference type="InterPro" id="IPR001466">
    <property type="entry name" value="Beta-lactam-related"/>
</dbReference>
<protein>
    <submittedName>
        <fullName evidence="3">Serine hydrolase</fullName>
    </submittedName>
</protein>
<feature type="domain" description="Beta-lactamase-related" evidence="2">
    <location>
        <begin position="1"/>
        <end position="317"/>
    </location>
</feature>
<evidence type="ECO:0000313" key="3">
    <source>
        <dbReference type="EMBL" id="XBG59908.1"/>
    </source>
</evidence>
<sequence length="545" mass="61656">MKHYGIPGVSIAIIHNGEIAWAKGYGVMDKESQTPVTTQTLFQAAATSMPVTAYGTLRLVEQHKLDLDENINSYLKSWKVPENEFTKEKKVTIKNLLNHSAGIHPRVTESYGINEEIPTLVEILNGTPPASNEPLTVNKEPNESVRFAYASYVPIQQMMLDVEGKTFPEVMHELVLQPLEMVSSTFDQTLTPDQLKKAATGYLQDGSMVEGGRNIQPAMASGGLWTTAEDYAKFITHIQQSKDLSASMGTPYGVHNNDWSFTLGLGFQLLNRNNEIYLRHHGWNTGFYAEIVAHRDKGYGVVVMTNSTFPEFNAEVMRSVAQAYDWDNYVPVHKKMEIEQSLVDKITGKYQSNNFTDEVFQKDNLLFIKNILDLEAEELVKFSDSLFVKRNSSRLIQFKINSENGTTNLLYRNRNDGAITSTFVKVANDKKSPVEFLLDGDFENARIAYQNLLELDPNHPTVTESYINDIGYDFFHEDRMTLSLNTFKVNMILYPDSYKVYDSYAEACMKAGEIDLAIKNYSKSLELNPQNNSARSKLVELQKSE</sequence>
<dbReference type="SUPFAM" id="SSF56601">
    <property type="entry name" value="beta-lactamase/transpeptidase-like"/>
    <property type="match status" value="1"/>
</dbReference>
<reference evidence="3" key="1">
    <citation type="submission" date="2024-05" db="EMBL/GenBank/DDBJ databases">
        <title>Pontimicrobium maritimus sp. nov., isolated form sea water.</title>
        <authorList>
            <person name="Muhammad N."/>
            <person name="Vuong T.Q."/>
            <person name="Han H.L."/>
            <person name="Kim S.-G."/>
        </authorList>
    </citation>
    <scope>NUCLEOTIDE SEQUENCE</scope>
    <source>
        <strain evidence="3">SW4</strain>
    </source>
</reference>
<keyword evidence="3" id="KW-0378">Hydrolase</keyword>
<accession>A0AAU7BPA1</accession>
<gene>
    <name evidence="3" type="ORF">ABGB03_08535</name>
</gene>
<dbReference type="Pfam" id="PF13181">
    <property type="entry name" value="TPR_8"/>
    <property type="match status" value="1"/>
</dbReference>
<dbReference type="AlphaFoldDB" id="A0AAU7BPA1"/>
<dbReference type="SUPFAM" id="SSF48452">
    <property type="entry name" value="TPR-like"/>
    <property type="match status" value="1"/>
</dbReference>
<dbReference type="RefSeq" id="WP_347921873.1">
    <property type="nucleotide sequence ID" value="NZ_CP157199.1"/>
</dbReference>
<evidence type="ECO:0000259" key="2">
    <source>
        <dbReference type="Pfam" id="PF00144"/>
    </source>
</evidence>
<dbReference type="PROSITE" id="PS50005">
    <property type="entry name" value="TPR"/>
    <property type="match status" value="1"/>
</dbReference>